<evidence type="ECO:0000256" key="1">
    <source>
        <dbReference type="SAM" id="Phobius"/>
    </source>
</evidence>
<evidence type="ECO:0000313" key="2">
    <source>
        <dbReference type="EMBL" id="MCI37118.1"/>
    </source>
</evidence>
<feature type="transmembrane region" description="Helical" evidence="1">
    <location>
        <begin position="12"/>
        <end position="32"/>
    </location>
</feature>
<feature type="non-terminal residue" evidence="2">
    <location>
        <position position="1"/>
    </location>
</feature>
<reference evidence="2 3" key="1">
    <citation type="journal article" date="2018" name="Front. Plant Sci.">
        <title>Red Clover (Trifolium pratense) and Zigzag Clover (T. medium) - A Picture of Genomic Similarities and Differences.</title>
        <authorList>
            <person name="Dluhosova J."/>
            <person name="Istvanek J."/>
            <person name="Nedelnik J."/>
            <person name="Repkova J."/>
        </authorList>
    </citation>
    <scope>NUCLEOTIDE SEQUENCE [LARGE SCALE GENOMIC DNA]</scope>
    <source>
        <strain evidence="3">cv. 10/8</strain>
        <tissue evidence="2">Leaf</tissue>
    </source>
</reference>
<sequence>KWIFCSTPALGVIAAAPGIMFMRVWLFVAWWLRQAWPGLRQAQVRGIYVAVLFFQPPEREIGEVFRVFHQQQG</sequence>
<evidence type="ECO:0000313" key="3">
    <source>
        <dbReference type="Proteomes" id="UP000265520"/>
    </source>
</evidence>
<protein>
    <submittedName>
        <fullName evidence="2">Uncharacterized protein</fullName>
    </submittedName>
</protein>
<keyword evidence="3" id="KW-1185">Reference proteome</keyword>
<organism evidence="2 3">
    <name type="scientific">Trifolium medium</name>
    <dbReference type="NCBI Taxonomy" id="97028"/>
    <lineage>
        <taxon>Eukaryota</taxon>
        <taxon>Viridiplantae</taxon>
        <taxon>Streptophyta</taxon>
        <taxon>Embryophyta</taxon>
        <taxon>Tracheophyta</taxon>
        <taxon>Spermatophyta</taxon>
        <taxon>Magnoliopsida</taxon>
        <taxon>eudicotyledons</taxon>
        <taxon>Gunneridae</taxon>
        <taxon>Pentapetalae</taxon>
        <taxon>rosids</taxon>
        <taxon>fabids</taxon>
        <taxon>Fabales</taxon>
        <taxon>Fabaceae</taxon>
        <taxon>Papilionoideae</taxon>
        <taxon>50 kb inversion clade</taxon>
        <taxon>NPAAA clade</taxon>
        <taxon>Hologalegina</taxon>
        <taxon>IRL clade</taxon>
        <taxon>Trifolieae</taxon>
        <taxon>Trifolium</taxon>
    </lineage>
</organism>
<accession>A0A392RKI9</accession>
<dbReference type="EMBL" id="LXQA010240967">
    <property type="protein sequence ID" value="MCI37118.1"/>
    <property type="molecule type" value="Genomic_DNA"/>
</dbReference>
<keyword evidence="1" id="KW-0812">Transmembrane</keyword>
<dbReference type="AlphaFoldDB" id="A0A392RKI9"/>
<name>A0A392RKI9_9FABA</name>
<comment type="caution">
    <text evidence="2">The sequence shown here is derived from an EMBL/GenBank/DDBJ whole genome shotgun (WGS) entry which is preliminary data.</text>
</comment>
<keyword evidence="1" id="KW-1133">Transmembrane helix</keyword>
<dbReference type="Proteomes" id="UP000265520">
    <property type="component" value="Unassembled WGS sequence"/>
</dbReference>
<proteinExistence type="predicted"/>
<keyword evidence="1" id="KW-0472">Membrane</keyword>